<dbReference type="GO" id="GO:0080090">
    <property type="term" value="P:regulation of primary metabolic process"/>
    <property type="evidence" value="ECO:0007669"/>
    <property type="project" value="UniProtKB-ARBA"/>
</dbReference>
<dbReference type="InterPro" id="IPR000719">
    <property type="entry name" value="Prot_kinase_dom"/>
</dbReference>
<dbReference type="FunFam" id="1.10.510.10:FF:000021">
    <property type="entry name" value="Serine/threonine protein kinase"/>
    <property type="match status" value="1"/>
</dbReference>
<dbReference type="InterPro" id="IPR008271">
    <property type="entry name" value="Ser/Thr_kinase_AS"/>
</dbReference>
<feature type="region of interest" description="Disordered" evidence="12">
    <location>
        <begin position="275"/>
        <end position="364"/>
    </location>
</feature>
<keyword evidence="4" id="KW-0723">Serine/threonine-protein kinase</keyword>
<dbReference type="GO" id="GO:0004674">
    <property type="term" value="F:protein serine/threonine kinase activity"/>
    <property type="evidence" value="ECO:0007669"/>
    <property type="project" value="UniProtKB-KW"/>
</dbReference>
<feature type="transmembrane region" description="Helical" evidence="13">
    <location>
        <begin position="390"/>
        <end position="412"/>
    </location>
</feature>
<evidence type="ECO:0000256" key="9">
    <source>
        <dbReference type="ARBA" id="ARBA00022840"/>
    </source>
</evidence>
<dbReference type="Proteomes" id="UP000192801">
    <property type="component" value="Unassembled WGS sequence"/>
</dbReference>
<feature type="compositionally biased region" description="Polar residues" evidence="12">
    <location>
        <begin position="416"/>
        <end position="425"/>
    </location>
</feature>
<keyword evidence="8" id="KW-0418">Kinase</keyword>
<dbReference type="SMART" id="SM00220">
    <property type="entry name" value="S_TKc"/>
    <property type="match status" value="1"/>
</dbReference>
<evidence type="ECO:0000256" key="6">
    <source>
        <dbReference type="ARBA" id="ARBA00022692"/>
    </source>
</evidence>
<organism evidence="14 15">
    <name type="scientific">Mycolicibacterium insubricum</name>
    <dbReference type="NCBI Taxonomy" id="444597"/>
    <lineage>
        <taxon>Bacteria</taxon>
        <taxon>Bacillati</taxon>
        <taxon>Actinomycetota</taxon>
        <taxon>Actinomycetes</taxon>
        <taxon>Mycobacteriales</taxon>
        <taxon>Mycobacteriaceae</taxon>
        <taxon>Mycolicibacterium</taxon>
    </lineage>
</organism>
<gene>
    <name evidence="14" type="ORF">BST26_00750</name>
</gene>
<dbReference type="InterPro" id="IPR017441">
    <property type="entry name" value="Protein_kinase_ATP_BS"/>
</dbReference>
<dbReference type="OrthoDB" id="9762169at2"/>
<keyword evidence="6 13" id="KW-0812">Transmembrane</keyword>
<dbReference type="Pfam" id="PF00069">
    <property type="entry name" value="Pkinase"/>
    <property type="match status" value="1"/>
</dbReference>
<dbReference type="FunFam" id="3.30.200.20:FF:000348">
    <property type="entry name" value="Serine/threonine protein kinase"/>
    <property type="match status" value="1"/>
</dbReference>
<keyword evidence="5" id="KW-0808">Transferase</keyword>
<dbReference type="Gene3D" id="3.30.200.20">
    <property type="entry name" value="Phosphorylase Kinase, domain 1"/>
    <property type="match status" value="1"/>
</dbReference>
<feature type="region of interest" description="Disordered" evidence="12">
    <location>
        <begin position="413"/>
        <end position="451"/>
    </location>
</feature>
<keyword evidence="11 13" id="KW-0472">Membrane</keyword>
<keyword evidence="3" id="KW-1003">Cell membrane</keyword>
<dbReference type="PROSITE" id="PS00108">
    <property type="entry name" value="PROTEIN_KINASE_ST"/>
    <property type="match status" value="1"/>
</dbReference>
<feature type="compositionally biased region" description="Low complexity" evidence="12">
    <location>
        <begin position="346"/>
        <end position="364"/>
    </location>
</feature>
<reference evidence="14 15" key="1">
    <citation type="submission" date="2016-12" db="EMBL/GenBank/DDBJ databases">
        <title>The new phylogeny of genus Mycobacterium.</title>
        <authorList>
            <person name="Tortoli E."/>
            <person name="Trovato A."/>
            <person name="Cirillo D.M."/>
        </authorList>
    </citation>
    <scope>NUCLEOTIDE SEQUENCE [LARGE SCALE GENOMIC DNA]</scope>
    <source>
        <strain evidence="14 15">DSM 45130</strain>
    </source>
</reference>
<evidence type="ECO:0000256" key="12">
    <source>
        <dbReference type="SAM" id="MobiDB-lite"/>
    </source>
</evidence>
<dbReference type="SUPFAM" id="SSF56112">
    <property type="entry name" value="Protein kinase-like (PK-like)"/>
    <property type="match status" value="1"/>
</dbReference>
<keyword evidence="10 13" id="KW-1133">Transmembrane helix</keyword>
<evidence type="ECO:0000256" key="5">
    <source>
        <dbReference type="ARBA" id="ARBA00022679"/>
    </source>
</evidence>
<evidence type="ECO:0000256" key="7">
    <source>
        <dbReference type="ARBA" id="ARBA00022741"/>
    </source>
</evidence>
<dbReference type="RefSeq" id="WP_083028892.1">
    <property type="nucleotide sequence ID" value="NZ_AP022618.1"/>
</dbReference>
<evidence type="ECO:0000256" key="3">
    <source>
        <dbReference type="ARBA" id="ARBA00022475"/>
    </source>
</evidence>
<name>A0A1X0DP87_9MYCO</name>
<comment type="subcellular location">
    <subcellularLocation>
        <location evidence="1">Cell membrane</location>
        <topology evidence="1">Single-pass membrane protein</topology>
    </subcellularLocation>
</comment>
<evidence type="ECO:0000256" key="11">
    <source>
        <dbReference type="ARBA" id="ARBA00023136"/>
    </source>
</evidence>
<dbReference type="PROSITE" id="PS00107">
    <property type="entry name" value="PROTEIN_KINASE_ATP"/>
    <property type="match status" value="1"/>
</dbReference>
<dbReference type="InterPro" id="IPR011009">
    <property type="entry name" value="Kinase-like_dom_sf"/>
</dbReference>
<dbReference type="PANTHER" id="PTHR43289:SF6">
    <property type="entry name" value="SERINE_THREONINE-PROTEIN KINASE NEKL-3"/>
    <property type="match status" value="1"/>
</dbReference>
<sequence length="560" mass="58145">MSAGTSRAGSRFGKYELVALLGRGGMGEVYEARDTEKDRTVALKILSEQYTQDAEFRQRFTREAHAAAKVEDPHVIPIHDWGEIDGNLYIDMRLVKGDDLHAILTRGPMAPERSVNVIGQVAGALDAAHAAGLIHRDVKPANIVLTADDFAYLLDFGIAEGAGESHLTQTGMTVGSFAYIAPERLSGEEATAAVDIYALACVLHETLTGARPFGDGTAQQQLTAHLTKPPPRPSLVNPAVPAAMDAVIARGMAKEPGDRYSTAAGLARAAADALRAPVEEAPSPTRQAGTGDWFNALHTPGPDDPPVSSGAPVGYGPTHSTGPRPQQPPQPTPPPSGPVPYPPQQSGPSGYQTGPTPYYAPPMSSAGPAYPPPAAPPVMAQPTGGNNKPWLIPVLIAVAVIAVVLGGIGIVVGMSDNGSDTATAPTTSRGRSTETGSYASPTSSVPTRPAALPPGVHGADSLGNSCDAGFSHGSSTEFGSRAVRGTDGTSCTFARNILDAYWAAGTPDSGRRTLSVPGAVLCKPASQRCNGSNFVVECFKLSTDDWITCEGGTLARVYIY</sequence>
<dbReference type="CDD" id="cd14014">
    <property type="entry name" value="STKc_PknB_like"/>
    <property type="match status" value="1"/>
</dbReference>
<keyword evidence="9" id="KW-0067">ATP-binding</keyword>
<dbReference type="AlphaFoldDB" id="A0A1X0DP87"/>
<dbReference type="EMBL" id="MVHS01000001">
    <property type="protein sequence ID" value="ORA74137.1"/>
    <property type="molecule type" value="Genomic_DNA"/>
</dbReference>
<feature type="region of interest" description="Disordered" evidence="12">
    <location>
        <begin position="215"/>
        <end position="234"/>
    </location>
</feature>
<evidence type="ECO:0000256" key="8">
    <source>
        <dbReference type="ARBA" id="ARBA00022777"/>
    </source>
</evidence>
<accession>A0A1X0DP87</accession>
<evidence type="ECO:0000256" key="1">
    <source>
        <dbReference type="ARBA" id="ARBA00004162"/>
    </source>
</evidence>
<evidence type="ECO:0000313" key="14">
    <source>
        <dbReference type="EMBL" id="ORA74137.1"/>
    </source>
</evidence>
<protein>
    <recommendedName>
        <fullName evidence="2">non-specific serine/threonine protein kinase</fullName>
        <ecNumber evidence="2">2.7.11.1</ecNumber>
    </recommendedName>
</protein>
<evidence type="ECO:0000256" key="10">
    <source>
        <dbReference type="ARBA" id="ARBA00022989"/>
    </source>
</evidence>
<proteinExistence type="predicted"/>
<feature type="compositionally biased region" description="Pro residues" evidence="12">
    <location>
        <begin position="325"/>
        <end position="345"/>
    </location>
</feature>
<evidence type="ECO:0000256" key="13">
    <source>
        <dbReference type="SAM" id="Phobius"/>
    </source>
</evidence>
<dbReference type="STRING" id="444597.BST26_00750"/>
<dbReference type="EC" id="2.7.11.1" evidence="2"/>
<dbReference type="GO" id="GO:0005524">
    <property type="term" value="F:ATP binding"/>
    <property type="evidence" value="ECO:0007669"/>
    <property type="project" value="UniProtKB-UniRule"/>
</dbReference>
<evidence type="ECO:0000256" key="2">
    <source>
        <dbReference type="ARBA" id="ARBA00012513"/>
    </source>
</evidence>
<dbReference type="PROSITE" id="PS50011">
    <property type="entry name" value="PROTEIN_KINASE_DOM"/>
    <property type="match status" value="1"/>
</dbReference>
<keyword evidence="7" id="KW-0547">Nucleotide-binding</keyword>
<evidence type="ECO:0000313" key="15">
    <source>
        <dbReference type="Proteomes" id="UP000192801"/>
    </source>
</evidence>
<dbReference type="PANTHER" id="PTHR43289">
    <property type="entry name" value="MITOGEN-ACTIVATED PROTEIN KINASE KINASE KINASE 20-RELATED"/>
    <property type="match status" value="1"/>
</dbReference>
<keyword evidence="15" id="KW-1185">Reference proteome</keyword>
<evidence type="ECO:0000256" key="4">
    <source>
        <dbReference type="ARBA" id="ARBA00022527"/>
    </source>
</evidence>
<dbReference type="Gene3D" id="1.10.510.10">
    <property type="entry name" value="Transferase(Phosphotransferase) domain 1"/>
    <property type="match status" value="1"/>
</dbReference>
<dbReference type="GO" id="GO:0005886">
    <property type="term" value="C:plasma membrane"/>
    <property type="evidence" value="ECO:0007669"/>
    <property type="project" value="UniProtKB-SubCell"/>
</dbReference>
<comment type="caution">
    <text evidence="14">The sequence shown here is derived from an EMBL/GenBank/DDBJ whole genome shotgun (WGS) entry which is preliminary data.</text>
</comment>
<feature type="compositionally biased region" description="Low complexity" evidence="12">
    <location>
        <begin position="426"/>
        <end position="437"/>
    </location>
</feature>